<dbReference type="PROSITE" id="PS00972">
    <property type="entry name" value="USP_1"/>
    <property type="match status" value="1"/>
</dbReference>
<evidence type="ECO:0000256" key="5">
    <source>
        <dbReference type="ARBA" id="ARBA00022786"/>
    </source>
</evidence>
<dbReference type="GO" id="GO:0005829">
    <property type="term" value="C:cytosol"/>
    <property type="evidence" value="ECO:0000318"/>
    <property type="project" value="GO_Central"/>
</dbReference>
<evidence type="ECO:0000259" key="10">
    <source>
        <dbReference type="PROSITE" id="PS50235"/>
    </source>
</evidence>
<dbReference type="PANTHER" id="PTHR24006">
    <property type="entry name" value="UBIQUITIN CARBOXYL-TERMINAL HYDROLASE"/>
    <property type="match status" value="1"/>
</dbReference>
<keyword evidence="5 9" id="KW-0833">Ubl conjugation pathway</keyword>
<dbReference type="EC" id="3.4.19.12" evidence="9"/>
<evidence type="ECO:0000256" key="3">
    <source>
        <dbReference type="ARBA" id="ARBA00009085"/>
    </source>
</evidence>
<dbReference type="Gene3D" id="3.90.70.10">
    <property type="entry name" value="Cysteine proteinases"/>
    <property type="match status" value="1"/>
</dbReference>
<keyword evidence="8" id="KW-0539">Nucleus</keyword>
<evidence type="ECO:0000256" key="4">
    <source>
        <dbReference type="ARBA" id="ARBA00022670"/>
    </source>
</evidence>
<evidence type="ECO:0000256" key="6">
    <source>
        <dbReference type="ARBA" id="ARBA00022801"/>
    </source>
</evidence>
<dbReference type="STRING" id="402676.B6K4X2"/>
<comment type="similarity">
    <text evidence="3 9">Belongs to the peptidase C19 family.</text>
</comment>
<dbReference type="InterPro" id="IPR038765">
    <property type="entry name" value="Papain-like_cys_pep_sf"/>
</dbReference>
<dbReference type="InterPro" id="IPR018200">
    <property type="entry name" value="USP_CS"/>
</dbReference>
<dbReference type="GO" id="GO:0004843">
    <property type="term" value="F:cysteine-type deubiquitinase activity"/>
    <property type="evidence" value="ECO:0000318"/>
    <property type="project" value="GO_Central"/>
</dbReference>
<proteinExistence type="inferred from homology"/>
<comment type="catalytic activity">
    <reaction evidence="1 9">
        <text>Thiol-dependent hydrolysis of ester, thioester, amide, peptide and isopeptide bonds formed by the C-terminal Gly of ubiquitin (a 76-residue protein attached to proteins as an intracellular targeting signal).</text>
        <dbReference type="EC" id="3.4.19.12"/>
    </reaction>
</comment>
<dbReference type="JaponicusDB" id="SJAG_03686">
    <property type="gene designation" value="ubp5"/>
</dbReference>
<dbReference type="InterPro" id="IPR001394">
    <property type="entry name" value="Peptidase_C19_UCH"/>
</dbReference>
<dbReference type="AlphaFoldDB" id="B6K4X2"/>
<evidence type="ECO:0000256" key="2">
    <source>
        <dbReference type="ARBA" id="ARBA00004123"/>
    </source>
</evidence>
<evidence type="ECO:0000256" key="7">
    <source>
        <dbReference type="ARBA" id="ARBA00022807"/>
    </source>
</evidence>
<evidence type="ECO:0000313" key="12">
    <source>
        <dbReference type="JaponicusDB" id="SJAG_03686"/>
    </source>
</evidence>
<keyword evidence="13" id="KW-1185">Reference proteome</keyword>
<gene>
    <name evidence="12" type="primary">ubp5</name>
    <name evidence="11" type="ORF">SJAG_03686</name>
</gene>
<dbReference type="SUPFAM" id="SSF54001">
    <property type="entry name" value="Cysteine proteinases"/>
    <property type="match status" value="1"/>
</dbReference>
<dbReference type="InterPro" id="IPR028889">
    <property type="entry name" value="USP"/>
</dbReference>
<dbReference type="VEuPathDB" id="FungiDB:SJAG_03686"/>
<evidence type="ECO:0000256" key="1">
    <source>
        <dbReference type="ARBA" id="ARBA00000707"/>
    </source>
</evidence>
<keyword evidence="6 9" id="KW-0378">Hydrolase</keyword>
<dbReference type="Gene3D" id="2.60.210.10">
    <property type="entry name" value="Apoptosis, Tumor Necrosis Factor Receptor Associated Protein 2, Chain A"/>
    <property type="match status" value="1"/>
</dbReference>
<dbReference type="PANTHER" id="PTHR24006:SF644">
    <property type="entry name" value="UBIQUITIN CARBOXYL-TERMINAL HYDROLASE 7"/>
    <property type="match status" value="1"/>
</dbReference>
<dbReference type="eggNOG" id="KOG1863">
    <property type="taxonomic scope" value="Eukaryota"/>
</dbReference>
<sequence length="502" mass="58302">MSNAREPSAQVASATHCRYTKDIPDWGFTRYYDSRKLLVRTGGQTRPIIENGSVLISAHVRVLRDVTGVLWHPLLDYDSKVATGFVGLKNQGATCYMNSLLQSLYIIPAFRRCVYQIPTEDDSPSDSVAYALQRCFYNLEYSKDAVSTIELTKSFGWDSLDSFMQHDVQEFNRVLQDNLEKRMKGTPVEDALTKLFVGKMKSYICCVDVNFESAREEDFWDIQLNVKGMKDMEESFRDYIQVEMLEGDNCYHADTYGLQRARKGVIFESFPPILHIQLKRFEYDFERDMMIKINDRYEFPLEFDASPYMDEAAKTPGQKIQYVLHGVLVHSGDLHAGHYYALLKPGKDDKWFKFDDNRVTPAMLREVLEENYGGDTVVYPPYKPAIKLKRCMSAYMLVYLRKDKIDELFAPIAREEIPQHLRTVLDEEIRIQDEKRKERAESHLYTNVRIVTKSSFAQHHEFDLANFDDPYDAELVPQMRLLKSTKFSDFVTDAAKQFKLGK</sequence>
<evidence type="ECO:0000256" key="8">
    <source>
        <dbReference type="ARBA" id="ARBA00023242"/>
    </source>
</evidence>
<dbReference type="FunFam" id="3.90.70.10:FF:000005">
    <property type="entry name" value="Ubiquitin carboxyl-terminal hydrolase 7"/>
    <property type="match status" value="1"/>
</dbReference>
<dbReference type="GO" id="GO:0016579">
    <property type="term" value="P:protein deubiquitination"/>
    <property type="evidence" value="ECO:0007669"/>
    <property type="project" value="InterPro"/>
</dbReference>
<dbReference type="PROSITE" id="PS00973">
    <property type="entry name" value="USP_2"/>
    <property type="match status" value="1"/>
</dbReference>
<reference evidence="11 13" key="1">
    <citation type="journal article" date="2011" name="Science">
        <title>Comparative functional genomics of the fission yeasts.</title>
        <authorList>
            <person name="Rhind N."/>
            <person name="Chen Z."/>
            <person name="Yassour M."/>
            <person name="Thompson D.A."/>
            <person name="Haas B.J."/>
            <person name="Habib N."/>
            <person name="Wapinski I."/>
            <person name="Roy S."/>
            <person name="Lin M.F."/>
            <person name="Heiman D.I."/>
            <person name="Young S.K."/>
            <person name="Furuya K."/>
            <person name="Guo Y."/>
            <person name="Pidoux A."/>
            <person name="Chen H.M."/>
            <person name="Robbertse B."/>
            <person name="Goldberg J.M."/>
            <person name="Aoki K."/>
            <person name="Bayne E.H."/>
            <person name="Berlin A.M."/>
            <person name="Desjardins C.A."/>
            <person name="Dobbs E."/>
            <person name="Dukaj L."/>
            <person name="Fan L."/>
            <person name="FitzGerald M.G."/>
            <person name="French C."/>
            <person name="Gujja S."/>
            <person name="Hansen K."/>
            <person name="Keifenheim D."/>
            <person name="Levin J.Z."/>
            <person name="Mosher R.A."/>
            <person name="Mueller C.A."/>
            <person name="Pfiffner J."/>
            <person name="Priest M."/>
            <person name="Russ C."/>
            <person name="Smialowska A."/>
            <person name="Swoboda P."/>
            <person name="Sykes S.M."/>
            <person name="Vaughn M."/>
            <person name="Vengrova S."/>
            <person name="Yoder R."/>
            <person name="Zeng Q."/>
            <person name="Allshire R."/>
            <person name="Baulcombe D."/>
            <person name="Birren B.W."/>
            <person name="Brown W."/>
            <person name="Ekwall K."/>
            <person name="Kellis M."/>
            <person name="Leatherwood J."/>
            <person name="Levin H."/>
            <person name="Margalit H."/>
            <person name="Martienssen R."/>
            <person name="Nieduszynski C.A."/>
            <person name="Spatafora J.W."/>
            <person name="Friedman N."/>
            <person name="Dalgaard J.Z."/>
            <person name="Baumann P."/>
            <person name="Niki H."/>
            <person name="Regev A."/>
            <person name="Nusbaum C."/>
        </authorList>
    </citation>
    <scope>NUCLEOTIDE SEQUENCE [LARGE SCALE GENOMIC DNA]</scope>
    <source>
        <strain evidence="13">yFS275 / FY16936</strain>
    </source>
</reference>
<dbReference type="GO" id="GO:0031647">
    <property type="term" value="P:regulation of protein stability"/>
    <property type="evidence" value="ECO:0000318"/>
    <property type="project" value="GO_Central"/>
</dbReference>
<dbReference type="GO" id="GO:0005634">
    <property type="term" value="C:nucleus"/>
    <property type="evidence" value="ECO:0000318"/>
    <property type="project" value="GO_Central"/>
</dbReference>
<dbReference type="GO" id="GO:0006508">
    <property type="term" value="P:proteolysis"/>
    <property type="evidence" value="ECO:0007669"/>
    <property type="project" value="UniProtKB-KW"/>
</dbReference>
<dbReference type="InterPro" id="IPR008974">
    <property type="entry name" value="TRAF-like"/>
</dbReference>
<dbReference type="RefSeq" id="XP_002174822.2">
    <property type="nucleotide sequence ID" value="XM_002174786.2"/>
</dbReference>
<accession>B6K4X2</accession>
<name>B6K4X2_SCHJY</name>
<comment type="subcellular location">
    <subcellularLocation>
        <location evidence="2">Nucleus</location>
    </subcellularLocation>
</comment>
<evidence type="ECO:0000313" key="11">
    <source>
        <dbReference type="EMBL" id="EEB08529.2"/>
    </source>
</evidence>
<dbReference type="PROSITE" id="PS50235">
    <property type="entry name" value="USP_3"/>
    <property type="match status" value="1"/>
</dbReference>
<protein>
    <recommendedName>
        <fullName evidence="9">Ubiquitin carboxyl-terminal hydrolase</fullName>
        <ecNumber evidence="9">3.4.19.12</ecNumber>
    </recommendedName>
</protein>
<dbReference type="GO" id="GO:0140492">
    <property type="term" value="F:metal-dependent deubiquitinase activity"/>
    <property type="evidence" value="ECO:0007669"/>
    <property type="project" value="EnsemblFungi"/>
</dbReference>
<evidence type="ECO:0000256" key="9">
    <source>
        <dbReference type="RuleBase" id="RU366025"/>
    </source>
</evidence>
<evidence type="ECO:0000313" key="13">
    <source>
        <dbReference type="Proteomes" id="UP000001744"/>
    </source>
</evidence>
<dbReference type="Proteomes" id="UP000001744">
    <property type="component" value="Unassembled WGS sequence"/>
</dbReference>
<organism evidence="11 13">
    <name type="scientific">Schizosaccharomyces japonicus (strain yFS275 / FY16936)</name>
    <name type="common">Fission yeast</name>
    <dbReference type="NCBI Taxonomy" id="402676"/>
    <lineage>
        <taxon>Eukaryota</taxon>
        <taxon>Fungi</taxon>
        <taxon>Dikarya</taxon>
        <taxon>Ascomycota</taxon>
        <taxon>Taphrinomycotina</taxon>
        <taxon>Schizosaccharomycetes</taxon>
        <taxon>Schizosaccharomycetales</taxon>
        <taxon>Schizosaccharomycetaceae</taxon>
        <taxon>Schizosaccharomyces</taxon>
    </lineage>
</organism>
<feature type="domain" description="USP" evidence="10">
    <location>
        <begin position="86"/>
        <end position="402"/>
    </location>
</feature>
<dbReference type="HOGENOM" id="CLU_026142_1_0_1"/>
<dbReference type="OMA" id="TCHAQAM"/>
<dbReference type="GeneID" id="7052203"/>
<dbReference type="EMBL" id="KE651167">
    <property type="protein sequence ID" value="EEB08529.2"/>
    <property type="molecule type" value="Genomic_DNA"/>
</dbReference>
<dbReference type="GO" id="GO:0004175">
    <property type="term" value="F:endopeptidase activity"/>
    <property type="evidence" value="ECO:0007669"/>
    <property type="project" value="EnsemblFungi"/>
</dbReference>
<dbReference type="CDD" id="cd02659">
    <property type="entry name" value="peptidase_C19C"/>
    <property type="match status" value="1"/>
</dbReference>
<keyword evidence="4 9" id="KW-0645">Protease</keyword>
<dbReference type="Pfam" id="PF00443">
    <property type="entry name" value="UCH"/>
    <property type="match status" value="1"/>
</dbReference>
<dbReference type="InterPro" id="IPR050164">
    <property type="entry name" value="Peptidase_C19"/>
</dbReference>
<keyword evidence="7 9" id="KW-0788">Thiol protease</keyword>
<dbReference type="OrthoDB" id="289038at2759"/>